<proteinExistence type="inferred from homology"/>
<dbReference type="GO" id="GO:0045046">
    <property type="term" value="P:protein import into peroxisome membrane"/>
    <property type="evidence" value="ECO:0007669"/>
    <property type="project" value="TreeGrafter"/>
</dbReference>
<name>A0A0K0FW05_STRVS</name>
<dbReference type="AlphaFoldDB" id="A0A0K0FW05"/>
<protein>
    <recommendedName>
        <fullName evidence="2">Peroxin-19</fullName>
    </recommendedName>
</protein>
<feature type="region of interest" description="Disordered" evidence="3">
    <location>
        <begin position="1"/>
        <end position="41"/>
    </location>
</feature>
<evidence type="ECO:0000256" key="2">
    <source>
        <dbReference type="ARBA" id="ARBA00029688"/>
    </source>
</evidence>
<dbReference type="InterPro" id="IPR038322">
    <property type="entry name" value="Pex19_C_sf"/>
</dbReference>
<evidence type="ECO:0000313" key="5">
    <source>
        <dbReference type="WBParaSite" id="SVE_1652300.1"/>
    </source>
</evidence>
<evidence type="ECO:0000256" key="1">
    <source>
        <dbReference type="ARBA" id="ARBA00006326"/>
    </source>
</evidence>
<dbReference type="PANTHER" id="PTHR12774">
    <property type="entry name" value="PEROXISOMAL BIOGENESIS FACTOR 19"/>
    <property type="match status" value="1"/>
</dbReference>
<dbReference type="InterPro" id="IPR011053">
    <property type="entry name" value="Single_hybrid_motif"/>
</dbReference>
<dbReference type="SUPFAM" id="SSF51230">
    <property type="entry name" value="Single hybrid motif"/>
    <property type="match status" value="1"/>
</dbReference>
<evidence type="ECO:0000256" key="3">
    <source>
        <dbReference type="SAM" id="MobiDB-lite"/>
    </source>
</evidence>
<dbReference type="Gene3D" id="1.20.120.900">
    <property type="entry name" value="Pex19, mPTS binding domain"/>
    <property type="match status" value="1"/>
</dbReference>
<keyword evidence="4" id="KW-1185">Reference proteome</keyword>
<reference evidence="5" key="2">
    <citation type="submission" date="2015-08" db="UniProtKB">
        <authorList>
            <consortium name="WormBaseParasite"/>
        </authorList>
    </citation>
    <scope>IDENTIFICATION</scope>
</reference>
<dbReference type="WBParaSite" id="SVE_1652300.1">
    <property type="protein sequence ID" value="SVE_1652300.1"/>
    <property type="gene ID" value="SVE_1652300"/>
</dbReference>
<dbReference type="GO" id="GO:0033328">
    <property type="term" value="F:peroxisome membrane targeting sequence binding"/>
    <property type="evidence" value="ECO:0007669"/>
    <property type="project" value="TreeGrafter"/>
</dbReference>
<dbReference type="Pfam" id="PF04614">
    <property type="entry name" value="Pex19"/>
    <property type="match status" value="1"/>
</dbReference>
<sequence>MSDDIENSKNSTINKEDDELSELMNSAMADLGKNKTKTSQGCSDEDLDAFMEQLDRQAIQDASKNFETMLDAIMKKVESEKDTSDGNFSEEDKNFFNDMKKFMETANTINNGCSEEEMSRIMSEFENPNSFMKNFTEMLMEEMTNKETMYPPIKEMRDKFPQFLEEKSSTLSEEEFKKYKKQQEIVEKICIEFERENYDENDEDQKGERIIFLTKMFNELHSYGFVPQELSPNIENLGDPSNCAIISIIMVDLRYETVLDRNYQRHEIEGYNDLCYIRHNSGVIVITLNKNHEAMNEEITEVDWDIKKKGGDKIQNNVSGKGKRGARTLFPDTKLCIIKTKSGKQYPLKFGMKANCIETNERLESDPDLVRRYPENHGYLAIVMPMNDDKRYLPKVFKSE</sequence>
<accession>A0A0K0FW05</accession>
<dbReference type="PANTHER" id="PTHR12774:SF2">
    <property type="entry name" value="PEROXISOMAL BIOGENESIS FACTOR 19"/>
    <property type="match status" value="1"/>
</dbReference>
<reference evidence="4" key="1">
    <citation type="submission" date="2014-07" db="EMBL/GenBank/DDBJ databases">
        <authorList>
            <person name="Martin A.A"/>
            <person name="De Silva N."/>
        </authorList>
    </citation>
    <scope>NUCLEOTIDE SEQUENCE</scope>
</reference>
<dbReference type="Proteomes" id="UP000035680">
    <property type="component" value="Unassembled WGS sequence"/>
</dbReference>
<organism evidence="4 5">
    <name type="scientific">Strongyloides venezuelensis</name>
    <name type="common">Threadworm</name>
    <dbReference type="NCBI Taxonomy" id="75913"/>
    <lineage>
        <taxon>Eukaryota</taxon>
        <taxon>Metazoa</taxon>
        <taxon>Ecdysozoa</taxon>
        <taxon>Nematoda</taxon>
        <taxon>Chromadorea</taxon>
        <taxon>Rhabditida</taxon>
        <taxon>Tylenchina</taxon>
        <taxon>Panagrolaimomorpha</taxon>
        <taxon>Strongyloidoidea</taxon>
        <taxon>Strongyloididae</taxon>
        <taxon>Strongyloides</taxon>
    </lineage>
</organism>
<dbReference type="STRING" id="75913.A0A0K0FW05"/>
<evidence type="ECO:0000313" key="4">
    <source>
        <dbReference type="Proteomes" id="UP000035680"/>
    </source>
</evidence>
<comment type="similarity">
    <text evidence="1">Belongs to the peroxin-19 family.</text>
</comment>
<dbReference type="GO" id="GO:0005778">
    <property type="term" value="C:peroxisomal membrane"/>
    <property type="evidence" value="ECO:0007669"/>
    <property type="project" value="TreeGrafter"/>
</dbReference>
<dbReference type="InterPro" id="IPR006708">
    <property type="entry name" value="Pex19"/>
</dbReference>